<proteinExistence type="predicted"/>
<feature type="transmembrane region" description="Helical" evidence="6">
    <location>
        <begin position="306"/>
        <end position="325"/>
    </location>
</feature>
<dbReference type="Pfam" id="PF01384">
    <property type="entry name" value="PHO4"/>
    <property type="match status" value="1"/>
</dbReference>
<dbReference type="InterPro" id="IPR001204">
    <property type="entry name" value="Phos_transporter"/>
</dbReference>
<feature type="transmembrane region" description="Helical" evidence="6">
    <location>
        <begin position="79"/>
        <end position="98"/>
    </location>
</feature>
<organism evidence="7 8">
    <name type="scientific">Neomoorella humiferrea</name>
    <dbReference type="NCBI Taxonomy" id="676965"/>
    <lineage>
        <taxon>Bacteria</taxon>
        <taxon>Bacillati</taxon>
        <taxon>Bacillota</taxon>
        <taxon>Clostridia</taxon>
        <taxon>Neomoorellales</taxon>
        <taxon>Neomoorellaceae</taxon>
        <taxon>Neomoorella</taxon>
    </lineage>
</organism>
<feature type="transmembrane region" description="Helical" evidence="6">
    <location>
        <begin position="217"/>
        <end position="237"/>
    </location>
</feature>
<dbReference type="Proteomes" id="UP000238415">
    <property type="component" value="Unassembled WGS sequence"/>
</dbReference>
<name>A0A2T0ARQ5_9FIRM</name>
<gene>
    <name evidence="7" type="primary">pitA</name>
    <name evidence="7" type="ORF">MOHU_14670</name>
</gene>
<dbReference type="PANTHER" id="PTHR11101">
    <property type="entry name" value="PHOSPHATE TRANSPORTER"/>
    <property type="match status" value="1"/>
</dbReference>
<evidence type="ECO:0000256" key="3">
    <source>
        <dbReference type="ARBA" id="ARBA00022692"/>
    </source>
</evidence>
<evidence type="ECO:0000256" key="5">
    <source>
        <dbReference type="ARBA" id="ARBA00023136"/>
    </source>
</evidence>
<reference evidence="7 8" key="1">
    <citation type="submission" date="2018-03" db="EMBL/GenBank/DDBJ databases">
        <title>Genome sequence of Moorella humiferrea DSM 23265.</title>
        <authorList>
            <person name="Poehlein A."/>
            <person name="Daniel R."/>
        </authorList>
    </citation>
    <scope>NUCLEOTIDE SEQUENCE [LARGE SCALE GENOMIC DNA]</scope>
    <source>
        <strain evidence="7 8">DSM 23265</strain>
    </source>
</reference>
<dbReference type="GO" id="GO:0016020">
    <property type="term" value="C:membrane"/>
    <property type="evidence" value="ECO:0007669"/>
    <property type="project" value="UniProtKB-SubCell"/>
</dbReference>
<keyword evidence="8" id="KW-1185">Reference proteome</keyword>
<keyword evidence="2" id="KW-0813">Transport</keyword>
<evidence type="ECO:0000256" key="2">
    <source>
        <dbReference type="ARBA" id="ARBA00022448"/>
    </source>
</evidence>
<dbReference type="PANTHER" id="PTHR11101:SF80">
    <property type="entry name" value="PHOSPHATE TRANSPORTER"/>
    <property type="match status" value="1"/>
</dbReference>
<evidence type="ECO:0000256" key="1">
    <source>
        <dbReference type="ARBA" id="ARBA00004141"/>
    </source>
</evidence>
<comment type="caution">
    <text evidence="7">The sequence shown here is derived from an EMBL/GenBank/DDBJ whole genome shotgun (WGS) entry which is preliminary data.</text>
</comment>
<dbReference type="AlphaFoldDB" id="A0A2T0ARQ5"/>
<evidence type="ECO:0000256" key="6">
    <source>
        <dbReference type="SAM" id="Phobius"/>
    </source>
</evidence>
<protein>
    <submittedName>
        <fullName evidence="7">Low-affinity inorganic phosphate transporter 1</fullName>
    </submittedName>
</protein>
<dbReference type="GO" id="GO:0035435">
    <property type="term" value="P:phosphate ion transmembrane transport"/>
    <property type="evidence" value="ECO:0007669"/>
    <property type="project" value="TreeGrafter"/>
</dbReference>
<evidence type="ECO:0000313" key="7">
    <source>
        <dbReference type="EMBL" id="PRR72538.1"/>
    </source>
</evidence>
<comment type="subcellular location">
    <subcellularLocation>
        <location evidence="1">Membrane</location>
        <topology evidence="1">Multi-pass membrane protein</topology>
    </subcellularLocation>
</comment>
<keyword evidence="5 6" id="KW-0472">Membrane</keyword>
<dbReference type="EMBL" id="PVXM01000028">
    <property type="protein sequence ID" value="PRR72538.1"/>
    <property type="molecule type" value="Genomic_DNA"/>
</dbReference>
<feature type="transmembrane region" description="Helical" evidence="6">
    <location>
        <begin position="170"/>
        <end position="187"/>
    </location>
</feature>
<sequence>MLELLIIVVIILALLFDFINGFHDTANAIATSVSTRVLSPNQAIIMAAVLNFFGALTNTEVAHTIGQGIVDPRFINNEIIIAGLLGAIIWNLLTWYIGLPSSSSHALIGGIVGGVIAGNGFAVLNAKGLIEKIFLPLITSPIIGFIVAYIVMEFILILVGKMAPRRVNRYFSFLQILSAAFMAFSHGSNDAQKSMGIITAALVASGILPYFHVPFSVVIACALAMALGTSMGGWRIIKTVGTRIIKLEPIHGFATETSAAMVIIGASLLGKPVSTTHVLSAAIMGVGATKRLSAVRWTVAINIVKAWLLTAPASALVAALVYFLIDKL</sequence>
<keyword evidence="4 6" id="KW-1133">Transmembrane helix</keyword>
<feature type="transmembrane region" description="Helical" evidence="6">
    <location>
        <begin position="133"/>
        <end position="158"/>
    </location>
</feature>
<accession>A0A2T0ARQ5</accession>
<dbReference type="OrthoDB" id="9779554at2"/>
<dbReference type="GO" id="GO:0005315">
    <property type="term" value="F:phosphate transmembrane transporter activity"/>
    <property type="evidence" value="ECO:0007669"/>
    <property type="project" value="InterPro"/>
</dbReference>
<feature type="transmembrane region" description="Helical" evidence="6">
    <location>
        <begin position="38"/>
        <end position="58"/>
    </location>
</feature>
<feature type="transmembrane region" description="Helical" evidence="6">
    <location>
        <begin position="104"/>
        <end position="126"/>
    </location>
</feature>
<keyword evidence="3 6" id="KW-0812">Transmembrane</keyword>
<evidence type="ECO:0000256" key="4">
    <source>
        <dbReference type="ARBA" id="ARBA00022989"/>
    </source>
</evidence>
<evidence type="ECO:0000313" key="8">
    <source>
        <dbReference type="Proteomes" id="UP000238415"/>
    </source>
</evidence>
<dbReference type="RefSeq" id="WP_106005434.1">
    <property type="nucleotide sequence ID" value="NZ_CP136419.1"/>
</dbReference>